<name>A0A392N4B3_9FABA</name>
<sequence>IIHVTAVVGVNGGGPVCWLGQRRRVQKTVTFVEAERRRWKRNSSRHVEKNATKDNEIHDTKEVCLKLIGKSAAEVQAIMTQLGDFDPREYPVLLDAMMGTELALKVKM</sequence>
<dbReference type="AlphaFoldDB" id="A0A392N4B3"/>
<comment type="caution">
    <text evidence="1">The sequence shown here is derived from an EMBL/GenBank/DDBJ whole genome shotgun (WGS) entry which is preliminary data.</text>
</comment>
<dbReference type="Proteomes" id="UP000265520">
    <property type="component" value="Unassembled WGS sequence"/>
</dbReference>
<dbReference type="EMBL" id="LXQA010025872">
    <property type="protein sequence ID" value="MCH93828.1"/>
    <property type="molecule type" value="Genomic_DNA"/>
</dbReference>
<keyword evidence="2" id="KW-1185">Reference proteome</keyword>
<feature type="non-terminal residue" evidence="1">
    <location>
        <position position="1"/>
    </location>
</feature>
<accession>A0A392N4B3</accession>
<protein>
    <submittedName>
        <fullName evidence="1">Uncharacterized protein</fullName>
    </submittedName>
</protein>
<evidence type="ECO:0000313" key="2">
    <source>
        <dbReference type="Proteomes" id="UP000265520"/>
    </source>
</evidence>
<reference evidence="1 2" key="1">
    <citation type="journal article" date="2018" name="Front. Plant Sci.">
        <title>Red Clover (Trifolium pratense) and Zigzag Clover (T. medium) - A Picture of Genomic Similarities and Differences.</title>
        <authorList>
            <person name="Dluhosova J."/>
            <person name="Istvanek J."/>
            <person name="Nedelnik J."/>
            <person name="Repkova J."/>
        </authorList>
    </citation>
    <scope>NUCLEOTIDE SEQUENCE [LARGE SCALE GENOMIC DNA]</scope>
    <source>
        <strain evidence="2">cv. 10/8</strain>
        <tissue evidence="1">Leaf</tissue>
    </source>
</reference>
<organism evidence="1 2">
    <name type="scientific">Trifolium medium</name>
    <dbReference type="NCBI Taxonomy" id="97028"/>
    <lineage>
        <taxon>Eukaryota</taxon>
        <taxon>Viridiplantae</taxon>
        <taxon>Streptophyta</taxon>
        <taxon>Embryophyta</taxon>
        <taxon>Tracheophyta</taxon>
        <taxon>Spermatophyta</taxon>
        <taxon>Magnoliopsida</taxon>
        <taxon>eudicotyledons</taxon>
        <taxon>Gunneridae</taxon>
        <taxon>Pentapetalae</taxon>
        <taxon>rosids</taxon>
        <taxon>fabids</taxon>
        <taxon>Fabales</taxon>
        <taxon>Fabaceae</taxon>
        <taxon>Papilionoideae</taxon>
        <taxon>50 kb inversion clade</taxon>
        <taxon>NPAAA clade</taxon>
        <taxon>Hologalegina</taxon>
        <taxon>IRL clade</taxon>
        <taxon>Trifolieae</taxon>
        <taxon>Trifolium</taxon>
    </lineage>
</organism>
<proteinExistence type="predicted"/>
<evidence type="ECO:0000313" key="1">
    <source>
        <dbReference type="EMBL" id="MCH93828.1"/>
    </source>
</evidence>